<gene>
    <name evidence="2" type="primary">LOC106001365</name>
</gene>
<sequence length="207" mass="22679">MQTQQAQDSDTVLAVVNNTTGLEDTKTGDLILEDISDSDTDTIPDIVIGSGNFMTTGVKPSEVSRIGSENISTYELHSFPEGRRTSSEWALELSALNKSVDLSEVLPVPLLGILTDEPCPYEICKGRERPSDEWAQEMLILNKSVDLSEVLPVPLLGIGDDEPSPYECAYGRERPSDEWAQEMLVLNKSVDLSEVLPVPLLGIDTEE</sequence>
<dbReference type="InParanoid" id="A0A1S3GSP8"/>
<dbReference type="RefSeq" id="XP_012891923.1">
    <property type="nucleotide sequence ID" value="XM_013036469.1"/>
</dbReference>
<evidence type="ECO:0000313" key="1">
    <source>
        <dbReference type="Proteomes" id="UP000081671"/>
    </source>
</evidence>
<keyword evidence="1" id="KW-1185">Reference proteome</keyword>
<dbReference type="KEGG" id="dord:106001365"/>
<evidence type="ECO:0000313" key="2">
    <source>
        <dbReference type="RefSeq" id="XP_012891923.1"/>
    </source>
</evidence>
<proteinExistence type="predicted"/>
<name>A0A1S3GSP8_DIPOR</name>
<reference evidence="2" key="1">
    <citation type="submission" date="2025-08" db="UniProtKB">
        <authorList>
            <consortium name="RefSeq"/>
        </authorList>
    </citation>
    <scope>IDENTIFICATION</scope>
    <source>
        <tissue evidence="2">Kidney</tissue>
    </source>
</reference>
<dbReference type="AlphaFoldDB" id="A0A1S3GSP8"/>
<accession>A0A1S3GSP8</accession>
<protein>
    <submittedName>
        <fullName evidence="2">Uncharacterized protein LOC106001365</fullName>
    </submittedName>
</protein>
<dbReference type="GeneID" id="106001365"/>
<dbReference type="Proteomes" id="UP000081671">
    <property type="component" value="Unplaced"/>
</dbReference>
<organism evidence="1 2">
    <name type="scientific">Dipodomys ordii</name>
    <name type="common">Ord's kangaroo rat</name>
    <dbReference type="NCBI Taxonomy" id="10020"/>
    <lineage>
        <taxon>Eukaryota</taxon>
        <taxon>Metazoa</taxon>
        <taxon>Chordata</taxon>
        <taxon>Craniata</taxon>
        <taxon>Vertebrata</taxon>
        <taxon>Euteleostomi</taxon>
        <taxon>Mammalia</taxon>
        <taxon>Eutheria</taxon>
        <taxon>Euarchontoglires</taxon>
        <taxon>Glires</taxon>
        <taxon>Rodentia</taxon>
        <taxon>Castorimorpha</taxon>
        <taxon>Heteromyidae</taxon>
        <taxon>Dipodomyinae</taxon>
        <taxon>Dipodomys</taxon>
    </lineage>
</organism>